<evidence type="ECO:0000259" key="3">
    <source>
        <dbReference type="SMART" id="SM01308"/>
    </source>
</evidence>
<comment type="similarity">
    <text evidence="1">Belongs to the RICTOR family.</text>
</comment>
<dbReference type="SMART" id="SM01308">
    <property type="entry name" value="RICTOR_N"/>
    <property type="match status" value="1"/>
</dbReference>
<reference evidence="5" key="1">
    <citation type="submission" date="2024-02" db="UniProtKB">
        <authorList>
            <consortium name="WormBaseParasite"/>
        </authorList>
    </citation>
    <scope>IDENTIFICATION</scope>
</reference>
<dbReference type="GO" id="GO:0038203">
    <property type="term" value="P:TORC2 signaling"/>
    <property type="evidence" value="ECO:0007669"/>
    <property type="project" value="TreeGrafter"/>
</dbReference>
<dbReference type="Pfam" id="PF14664">
    <property type="entry name" value="RICTOR_N"/>
    <property type="match status" value="1"/>
</dbReference>
<dbReference type="SUPFAM" id="SSF48371">
    <property type="entry name" value="ARM repeat"/>
    <property type="match status" value="1"/>
</dbReference>
<dbReference type="GO" id="GO:0031932">
    <property type="term" value="C:TORC2 complex"/>
    <property type="evidence" value="ECO:0007669"/>
    <property type="project" value="InterPro"/>
</dbReference>
<dbReference type="GO" id="GO:0043539">
    <property type="term" value="F:protein serine/threonine kinase activator activity"/>
    <property type="evidence" value="ECO:0007669"/>
    <property type="project" value="TreeGrafter"/>
</dbReference>
<dbReference type="AlphaFoldDB" id="A0AAF3EVT0"/>
<evidence type="ECO:0000256" key="1">
    <source>
        <dbReference type="ARBA" id="ARBA00008878"/>
    </source>
</evidence>
<keyword evidence="4" id="KW-1185">Reference proteome</keyword>
<protein>
    <recommendedName>
        <fullName evidence="3">Rapamycin-insensitive companion of mTOR N-terminal domain-containing protein</fullName>
    </recommendedName>
</protein>
<evidence type="ECO:0000256" key="2">
    <source>
        <dbReference type="SAM" id="MobiDB-lite"/>
    </source>
</evidence>
<dbReference type="PANTHER" id="PTHR13298">
    <property type="entry name" value="CYTOSOLIC REGULATOR PIANISSIMO"/>
    <property type="match status" value="1"/>
</dbReference>
<dbReference type="InterPro" id="IPR028268">
    <property type="entry name" value="Pianissimo_fam"/>
</dbReference>
<dbReference type="WBParaSite" id="MBELARI_LOCUS17870">
    <property type="protein sequence ID" value="MBELARI_LOCUS17870"/>
    <property type="gene ID" value="MBELARI_LOCUS17870"/>
</dbReference>
<name>A0AAF3EVT0_9BILA</name>
<accession>A0AAF3EVT0</accession>
<feature type="region of interest" description="Disordered" evidence="2">
    <location>
        <begin position="1"/>
        <end position="32"/>
    </location>
</feature>
<sequence length="746" mass="83403">MAIQPGRHRSETASTSSTLDSCGPPRSRASTNRRYLHHRRILETQERSLDLEKARELLNTDIDELFRKGFPSIAHFVNELQEAILKTIADQLDDPDFFELLCKQVLLLLRSDSESVRAAVFQILRVSTFQQRNLVFMLTSHVDIYAVRALDIVSEKTTEREAAFQLLAHMLRIYRESAQLKQLVMEARNDPTKTQYAFPKSIMQPVVAIALRQLSRVDEQPQNENDPLSLPCISLFLELAVSESQLILEMAGTDWIVAALTGTSSVSSTLATLISRVLVLWLDDPVMRSIANLHLVIQQIFAPLVEYGFFQTSNIESQDHRPLELPLDKYSASFLAIMRSWAGIFACGSVDSTGQVMNGSPLRLLDYLGMGVIVGENLLKIRDMVVDIACEFVDRPYAHTKFNSWKEALTFYAKQDISNVSRGLLSDEFILSEFDAMQYTKSDHNDHMDFLIAFRAMAAFSLISAGLAQSLARLIVAHPDDPSALKATLLLSDVSWISSSFVPIEWRNVVLSLPTLVQSAAETIAKNSAPANNDPFDIASSETTFLNAGNAMLVLYRMDELTKIRLSFDGRLSPTSNYSLFVASDKQADKTNGCDMSQLSMTVGEALNGNLQWKAAIVALSTALREPQKATKTCGEKLLLLVQKIFNWMSPLEPRFKSNDRDATLAAKRAIRYACHFSSDEYYRDMLMGFAGRCFQELTEDRLSFGCFSTKQMVTSGSAFYFALLGEMSKHPAGLEALNTSGIMLR</sequence>
<dbReference type="InterPro" id="IPR028267">
    <property type="entry name" value="Pianissimo_N"/>
</dbReference>
<dbReference type="GO" id="GO:0051897">
    <property type="term" value="P:positive regulation of phosphatidylinositol 3-kinase/protein kinase B signal transduction"/>
    <property type="evidence" value="ECO:0007669"/>
    <property type="project" value="TreeGrafter"/>
</dbReference>
<evidence type="ECO:0000313" key="4">
    <source>
        <dbReference type="Proteomes" id="UP000887575"/>
    </source>
</evidence>
<dbReference type="Proteomes" id="UP000887575">
    <property type="component" value="Unassembled WGS sequence"/>
</dbReference>
<dbReference type="PANTHER" id="PTHR13298:SF11">
    <property type="entry name" value="RAPAMYCIN-INSENSITIVE COMPANION OF MTOR"/>
    <property type="match status" value="1"/>
</dbReference>
<dbReference type="InterPro" id="IPR016024">
    <property type="entry name" value="ARM-type_fold"/>
</dbReference>
<proteinExistence type="inferred from homology"/>
<evidence type="ECO:0000313" key="5">
    <source>
        <dbReference type="WBParaSite" id="MBELARI_LOCUS17870"/>
    </source>
</evidence>
<organism evidence="4 5">
    <name type="scientific">Mesorhabditis belari</name>
    <dbReference type="NCBI Taxonomy" id="2138241"/>
    <lineage>
        <taxon>Eukaryota</taxon>
        <taxon>Metazoa</taxon>
        <taxon>Ecdysozoa</taxon>
        <taxon>Nematoda</taxon>
        <taxon>Chromadorea</taxon>
        <taxon>Rhabditida</taxon>
        <taxon>Rhabditina</taxon>
        <taxon>Rhabditomorpha</taxon>
        <taxon>Rhabditoidea</taxon>
        <taxon>Rhabditidae</taxon>
        <taxon>Mesorhabditinae</taxon>
        <taxon>Mesorhabditis</taxon>
    </lineage>
</organism>
<feature type="domain" description="Rapamycin-insensitive companion of mTOR N-terminal" evidence="3">
    <location>
        <begin position="74"/>
        <end position="503"/>
    </location>
</feature>